<name>A0A3F3Q229_9EURO</name>
<dbReference type="RefSeq" id="XP_026626064.1">
    <property type="nucleotide sequence ID" value="XM_026766440.1"/>
</dbReference>
<feature type="non-terminal residue" evidence="1">
    <location>
        <position position="1"/>
    </location>
</feature>
<protein>
    <submittedName>
        <fullName evidence="1">Uncharacterized protein</fullName>
    </submittedName>
</protein>
<dbReference type="GeneID" id="38134796"/>
<organism evidence="1 2">
    <name type="scientific">Aspergillus welwitschiae</name>
    <dbReference type="NCBI Taxonomy" id="1341132"/>
    <lineage>
        <taxon>Eukaryota</taxon>
        <taxon>Fungi</taxon>
        <taxon>Dikarya</taxon>
        <taxon>Ascomycota</taxon>
        <taxon>Pezizomycotina</taxon>
        <taxon>Eurotiomycetes</taxon>
        <taxon>Eurotiomycetidae</taxon>
        <taxon>Eurotiales</taxon>
        <taxon>Aspergillaceae</taxon>
        <taxon>Aspergillus</taxon>
        <taxon>Aspergillus subgen. Circumdati</taxon>
    </lineage>
</organism>
<sequence length="51" mass="6080">IVTFMNFKTRFDSFCRCVACLAIIHLLVRWAHLSFWVMRILSYHSQLSTNC</sequence>
<evidence type="ECO:0000313" key="2">
    <source>
        <dbReference type="Proteomes" id="UP000253729"/>
    </source>
</evidence>
<accession>A0A3F3Q229</accession>
<dbReference type="Proteomes" id="UP000253729">
    <property type="component" value="Unassembled WGS sequence"/>
</dbReference>
<dbReference type="AlphaFoldDB" id="A0A3F3Q229"/>
<evidence type="ECO:0000313" key="1">
    <source>
        <dbReference type="EMBL" id="RDH33042.1"/>
    </source>
</evidence>
<keyword evidence="2" id="KW-1185">Reference proteome</keyword>
<proteinExistence type="predicted"/>
<reference evidence="1 2" key="1">
    <citation type="submission" date="2018-07" db="EMBL/GenBank/DDBJ databases">
        <title>The genomes of Aspergillus section Nigri reveals drivers in fungal speciation.</title>
        <authorList>
            <consortium name="DOE Joint Genome Institute"/>
            <person name="Vesth T.C."/>
            <person name="Nybo J."/>
            <person name="Theobald S."/>
            <person name="Brandl J."/>
            <person name="Frisvad J.C."/>
            <person name="Nielsen K.F."/>
            <person name="Lyhne E.K."/>
            <person name="Kogle M.E."/>
            <person name="Kuo A."/>
            <person name="Riley R."/>
            <person name="Clum A."/>
            <person name="Nolan M."/>
            <person name="Lipzen A."/>
            <person name="Salamov A."/>
            <person name="Henrissat B."/>
            <person name="Wiebenga A."/>
            <person name="De vries R.P."/>
            <person name="Grigoriev I.V."/>
            <person name="Mortensen U.H."/>
            <person name="Andersen M.R."/>
            <person name="Baker S.E."/>
        </authorList>
    </citation>
    <scope>NUCLEOTIDE SEQUENCE [LARGE SCALE GENOMIC DNA]</scope>
    <source>
        <strain evidence="1 2">CBS 139.54b</strain>
    </source>
</reference>
<gene>
    <name evidence="1" type="ORF">BDQ94DRAFT_144388</name>
</gene>
<dbReference type="EMBL" id="KZ852048">
    <property type="protein sequence ID" value="RDH33042.1"/>
    <property type="molecule type" value="Genomic_DNA"/>
</dbReference>